<dbReference type="AlphaFoldDB" id="A0A1X7VLJ7"/>
<feature type="transmembrane region" description="Helical" evidence="1">
    <location>
        <begin position="206"/>
        <end position="229"/>
    </location>
</feature>
<protein>
    <submittedName>
        <fullName evidence="2">Uncharacterized protein</fullName>
    </submittedName>
</protein>
<reference evidence="2" key="1">
    <citation type="submission" date="2017-05" db="UniProtKB">
        <authorList>
            <consortium name="EnsemblMetazoa"/>
        </authorList>
    </citation>
    <scope>IDENTIFICATION</scope>
</reference>
<accession>A0A1X7VLJ7</accession>
<feature type="transmembrane region" description="Helical" evidence="1">
    <location>
        <begin position="87"/>
        <end position="108"/>
    </location>
</feature>
<name>A0A1X7VLJ7_AMPQE</name>
<feature type="transmembrane region" description="Helical" evidence="1">
    <location>
        <begin position="43"/>
        <end position="63"/>
    </location>
</feature>
<evidence type="ECO:0000313" key="2">
    <source>
        <dbReference type="EnsemblMetazoa" id="Aqu2.1.41256_001"/>
    </source>
</evidence>
<keyword evidence="1" id="KW-1133">Transmembrane helix</keyword>
<dbReference type="EnsemblMetazoa" id="Aqu2.1.41256_001">
    <property type="protein sequence ID" value="Aqu2.1.41256_001"/>
    <property type="gene ID" value="Aqu2.1.41256"/>
</dbReference>
<keyword evidence="1" id="KW-0812">Transmembrane</keyword>
<feature type="transmembrane region" description="Helical" evidence="1">
    <location>
        <begin position="241"/>
        <end position="261"/>
    </location>
</feature>
<feature type="transmembrane region" description="Helical" evidence="1">
    <location>
        <begin position="317"/>
        <end position="338"/>
    </location>
</feature>
<dbReference type="InParanoid" id="A0A1X7VLJ7"/>
<organism evidence="2">
    <name type="scientific">Amphimedon queenslandica</name>
    <name type="common">Sponge</name>
    <dbReference type="NCBI Taxonomy" id="400682"/>
    <lineage>
        <taxon>Eukaryota</taxon>
        <taxon>Metazoa</taxon>
        <taxon>Porifera</taxon>
        <taxon>Demospongiae</taxon>
        <taxon>Heteroscleromorpha</taxon>
        <taxon>Haplosclerida</taxon>
        <taxon>Niphatidae</taxon>
        <taxon>Amphimedon</taxon>
    </lineage>
</organism>
<proteinExistence type="predicted"/>
<feature type="transmembrane region" description="Helical" evidence="1">
    <location>
        <begin position="120"/>
        <end position="138"/>
    </location>
</feature>
<keyword evidence="1" id="KW-0472">Membrane</keyword>
<evidence type="ECO:0000256" key="1">
    <source>
        <dbReference type="SAM" id="Phobius"/>
    </source>
</evidence>
<sequence length="368" mass="42094">MSTGKIVVIRNEIKITPFLFDAFNTFVTQLVIVTNGDNETNKYIIGGVIGILYVAASVFQYFWHLRSHYRVHKDDIKDNDNWERLKFVTMCILNLFFVLGSISCFFGDNLHIFGDQDQKAGIASVSLLFIGLIGFRLIPAIKDEINNLFEDKEDADDDDDEEDPWTLWNKTVDILQLAPEIDGWFTHFAALVFVEQTLGQASSCGAVSFICIFIIILASLPVFLAIGHLKMISAKDRKPEKWFQLVVYIFMFIIVVLSLIGDNSQPLDCWSSKNCSFEITTNNSSFLIDDNTYNNFTFMDTQALDCSDNKAANIVRIIFSALTFIIYSVLLIIARITVICNPFEKIKEWWDKIKEWWDEKNIVTPLCS</sequence>